<sequence>MAVVIYCIIAFIVIYIINYYRNVSKYPKGPIPLPLLGNLLMVDHGNLHNYLADLSKTYGPIYSLFMPSPTVVITDYEYLKEAYVKQGENFSGRTNRPPDNLLQKFECTGVLWSDGEVWKENRRASLKILKDFGLGKKLMEEQIIGSIREMLTQLRDTEDKKCVDLYLSIQLCVGNVINENLFGYHYSYKNAQKFEEFVAILSKHVQLKRGNPCLQIVQTYPWLKCLPIIGHKGYYAIRENIDSYQKFMEKEVNELMAKYDPHHEPENFVHAYMREMEQTKGNTTLNKTNLIATCIDFWMAGMETTSVTLRWAIIYMLQNPGVQEKVRSEIIKQIGNDRLPTMNDRQSMPYTQAMLYETQRFANLVATPPTHRCKKNQLKN</sequence>
<dbReference type="GO" id="GO:0020037">
    <property type="term" value="F:heme binding"/>
    <property type="evidence" value="ECO:0007669"/>
    <property type="project" value="InterPro"/>
</dbReference>
<evidence type="ECO:0000256" key="4">
    <source>
        <dbReference type="ARBA" id="ARBA00010617"/>
    </source>
</evidence>
<keyword evidence="12" id="KW-0472">Membrane</keyword>
<dbReference type="EMBL" id="LIAE01010614">
    <property type="protein sequence ID" value="PAV57904.1"/>
    <property type="molecule type" value="Genomic_DNA"/>
</dbReference>
<gene>
    <name evidence="13" type="ORF">WR25_23815</name>
</gene>
<reference evidence="13 14" key="1">
    <citation type="journal article" date="2017" name="Curr. Biol.">
        <title>Genome architecture and evolution of a unichromosomal asexual nematode.</title>
        <authorList>
            <person name="Fradin H."/>
            <person name="Zegar C."/>
            <person name="Gutwein M."/>
            <person name="Lucas J."/>
            <person name="Kovtun M."/>
            <person name="Corcoran D."/>
            <person name="Baugh L.R."/>
            <person name="Kiontke K."/>
            <person name="Gunsalus K."/>
            <person name="Fitch D.H."/>
            <person name="Piano F."/>
        </authorList>
    </citation>
    <scope>NUCLEOTIDE SEQUENCE [LARGE SCALE GENOMIC DNA]</scope>
    <source>
        <strain evidence="13">PF1309</strain>
    </source>
</reference>
<dbReference type="Proteomes" id="UP000218231">
    <property type="component" value="Unassembled WGS sequence"/>
</dbReference>
<keyword evidence="14" id="KW-1185">Reference proteome</keyword>
<proteinExistence type="inferred from homology"/>
<evidence type="ECO:0000313" key="13">
    <source>
        <dbReference type="EMBL" id="PAV57904.1"/>
    </source>
</evidence>
<dbReference type="InterPro" id="IPR002401">
    <property type="entry name" value="Cyt_P450_E_grp-I"/>
</dbReference>
<dbReference type="InterPro" id="IPR036396">
    <property type="entry name" value="Cyt_P450_sf"/>
</dbReference>
<keyword evidence="5" id="KW-0349">Heme</keyword>
<evidence type="ECO:0000256" key="5">
    <source>
        <dbReference type="ARBA" id="ARBA00022617"/>
    </source>
</evidence>
<name>A0A2A2J8F2_9BILA</name>
<dbReference type="SUPFAM" id="SSF48264">
    <property type="entry name" value="Cytochrome P450"/>
    <property type="match status" value="1"/>
</dbReference>
<dbReference type="InterPro" id="IPR001128">
    <property type="entry name" value="Cyt_P450"/>
</dbReference>
<dbReference type="Gene3D" id="1.10.630.10">
    <property type="entry name" value="Cytochrome P450"/>
    <property type="match status" value="1"/>
</dbReference>
<evidence type="ECO:0008006" key="15">
    <source>
        <dbReference type="Google" id="ProtNLM"/>
    </source>
</evidence>
<evidence type="ECO:0000256" key="7">
    <source>
        <dbReference type="ARBA" id="ARBA00022824"/>
    </source>
</evidence>
<comment type="cofactor">
    <cofactor evidence="1">
        <name>heme</name>
        <dbReference type="ChEBI" id="CHEBI:30413"/>
    </cofactor>
</comment>
<comment type="subcellular location">
    <subcellularLocation>
        <location evidence="3">Endoplasmic reticulum membrane</location>
        <topology evidence="3">Peripheral membrane protein</topology>
    </subcellularLocation>
    <subcellularLocation>
        <location evidence="2">Microsome membrane</location>
        <topology evidence="2">Peripheral membrane protein</topology>
    </subcellularLocation>
</comment>
<dbReference type="PRINTS" id="PR00463">
    <property type="entry name" value="EP450I"/>
</dbReference>
<keyword evidence="10" id="KW-0408">Iron</keyword>
<keyword evidence="11" id="KW-0503">Monooxygenase</keyword>
<dbReference type="AlphaFoldDB" id="A0A2A2J8F2"/>
<comment type="caution">
    <text evidence="13">The sequence shown here is derived from an EMBL/GenBank/DDBJ whole genome shotgun (WGS) entry which is preliminary data.</text>
</comment>
<evidence type="ECO:0000256" key="9">
    <source>
        <dbReference type="ARBA" id="ARBA00023002"/>
    </source>
</evidence>
<keyword evidence="8" id="KW-0492">Microsome</keyword>
<evidence type="ECO:0000313" key="14">
    <source>
        <dbReference type="Proteomes" id="UP000218231"/>
    </source>
</evidence>
<keyword evidence="7" id="KW-0256">Endoplasmic reticulum</keyword>
<accession>A0A2A2J8F2</accession>
<keyword evidence="9" id="KW-0560">Oxidoreductase</keyword>
<dbReference type="FunFam" id="1.10.630.10:FF:000238">
    <property type="entry name" value="Cytochrome P450 2A6"/>
    <property type="match status" value="1"/>
</dbReference>
<evidence type="ECO:0000256" key="8">
    <source>
        <dbReference type="ARBA" id="ARBA00022848"/>
    </source>
</evidence>
<protein>
    <recommendedName>
        <fullName evidence="15">Cytochrome P450</fullName>
    </recommendedName>
</protein>
<evidence type="ECO:0000256" key="2">
    <source>
        <dbReference type="ARBA" id="ARBA00004174"/>
    </source>
</evidence>
<keyword evidence="6" id="KW-0479">Metal-binding</keyword>
<dbReference type="STRING" id="2018661.A0A2A2J8F2"/>
<organism evidence="13 14">
    <name type="scientific">Diploscapter pachys</name>
    <dbReference type="NCBI Taxonomy" id="2018661"/>
    <lineage>
        <taxon>Eukaryota</taxon>
        <taxon>Metazoa</taxon>
        <taxon>Ecdysozoa</taxon>
        <taxon>Nematoda</taxon>
        <taxon>Chromadorea</taxon>
        <taxon>Rhabditida</taxon>
        <taxon>Rhabditina</taxon>
        <taxon>Rhabditomorpha</taxon>
        <taxon>Rhabditoidea</taxon>
        <taxon>Rhabditidae</taxon>
        <taxon>Diploscapter</taxon>
    </lineage>
</organism>
<dbReference type="PANTHER" id="PTHR24284:SF1">
    <property type="entry name" value="CYTOCHROME P450 FAMILY"/>
    <property type="match status" value="1"/>
</dbReference>
<evidence type="ECO:0000256" key="3">
    <source>
        <dbReference type="ARBA" id="ARBA00004406"/>
    </source>
</evidence>
<evidence type="ECO:0000256" key="6">
    <source>
        <dbReference type="ARBA" id="ARBA00022723"/>
    </source>
</evidence>
<evidence type="ECO:0000256" key="11">
    <source>
        <dbReference type="ARBA" id="ARBA00023033"/>
    </source>
</evidence>
<dbReference type="GO" id="GO:0016705">
    <property type="term" value="F:oxidoreductase activity, acting on paired donors, with incorporation or reduction of molecular oxygen"/>
    <property type="evidence" value="ECO:0007669"/>
    <property type="project" value="InterPro"/>
</dbReference>
<dbReference type="PANTHER" id="PTHR24284">
    <property type="entry name" value="CYTOCHROME P450 FAMILY"/>
    <property type="match status" value="1"/>
</dbReference>
<dbReference type="GO" id="GO:0005789">
    <property type="term" value="C:endoplasmic reticulum membrane"/>
    <property type="evidence" value="ECO:0007669"/>
    <property type="project" value="UniProtKB-SubCell"/>
</dbReference>
<dbReference type="GO" id="GO:0004497">
    <property type="term" value="F:monooxygenase activity"/>
    <property type="evidence" value="ECO:0007669"/>
    <property type="project" value="UniProtKB-KW"/>
</dbReference>
<dbReference type="PRINTS" id="PR00385">
    <property type="entry name" value="P450"/>
</dbReference>
<evidence type="ECO:0000256" key="1">
    <source>
        <dbReference type="ARBA" id="ARBA00001971"/>
    </source>
</evidence>
<evidence type="ECO:0000256" key="10">
    <source>
        <dbReference type="ARBA" id="ARBA00023004"/>
    </source>
</evidence>
<dbReference type="GO" id="GO:0005506">
    <property type="term" value="F:iron ion binding"/>
    <property type="evidence" value="ECO:0007669"/>
    <property type="project" value="InterPro"/>
</dbReference>
<comment type="similarity">
    <text evidence="4">Belongs to the cytochrome P450 family.</text>
</comment>
<dbReference type="Pfam" id="PF00067">
    <property type="entry name" value="p450"/>
    <property type="match status" value="1"/>
</dbReference>
<dbReference type="OrthoDB" id="5837859at2759"/>
<evidence type="ECO:0000256" key="12">
    <source>
        <dbReference type="ARBA" id="ARBA00023136"/>
    </source>
</evidence>